<dbReference type="InterPro" id="IPR012827">
    <property type="entry name" value="Hemerythrin_metal-bd"/>
</dbReference>
<evidence type="ECO:0000256" key="1">
    <source>
        <dbReference type="ARBA" id="ARBA00010587"/>
    </source>
</evidence>
<feature type="domain" description="Hemerythrin-like" evidence="4">
    <location>
        <begin position="10"/>
        <end position="126"/>
    </location>
</feature>
<dbReference type="PANTHER" id="PTHR37164">
    <property type="entry name" value="BACTERIOHEMERYTHRIN"/>
    <property type="match status" value="1"/>
</dbReference>
<evidence type="ECO:0000256" key="3">
    <source>
        <dbReference type="ARBA" id="ARBA00023004"/>
    </source>
</evidence>
<dbReference type="Pfam" id="PF01814">
    <property type="entry name" value="Hemerythrin"/>
    <property type="match status" value="1"/>
</dbReference>
<dbReference type="InterPro" id="IPR035938">
    <property type="entry name" value="Hemerythrin-like_sf"/>
</dbReference>
<dbReference type="EMBL" id="JACEGA010000001">
    <property type="protein sequence ID" value="MBB2184161.1"/>
    <property type="molecule type" value="Genomic_DNA"/>
</dbReference>
<dbReference type="Proteomes" id="UP000574276">
    <property type="component" value="Unassembled WGS sequence"/>
</dbReference>
<reference evidence="5 6" key="1">
    <citation type="submission" date="2020-07" db="EMBL/GenBank/DDBJ databases">
        <title>Characterization and genome sequencing of isolate MD1, a novel member within the family Lachnospiraceae.</title>
        <authorList>
            <person name="Rettenmaier R."/>
            <person name="Di Bello L."/>
            <person name="Zinser C."/>
            <person name="Scheitz K."/>
            <person name="Liebl W."/>
            <person name="Zverlov V."/>
        </authorList>
    </citation>
    <scope>NUCLEOTIDE SEQUENCE [LARGE SCALE GENOMIC DNA]</scope>
    <source>
        <strain evidence="5 6">MD1</strain>
    </source>
</reference>
<dbReference type="InterPro" id="IPR050669">
    <property type="entry name" value="Hemerythrin"/>
</dbReference>
<proteinExistence type="inferred from homology"/>
<dbReference type="AlphaFoldDB" id="A0A839K668"/>
<evidence type="ECO:0000259" key="4">
    <source>
        <dbReference type="Pfam" id="PF01814"/>
    </source>
</evidence>
<keyword evidence="6" id="KW-1185">Reference proteome</keyword>
<gene>
    <name evidence="5" type="ORF">H0486_14875</name>
</gene>
<dbReference type="SUPFAM" id="SSF47188">
    <property type="entry name" value="Hemerythrin-like"/>
    <property type="match status" value="1"/>
</dbReference>
<comment type="similarity">
    <text evidence="1">Belongs to the hemerythrin family.</text>
</comment>
<keyword evidence="3" id="KW-0408">Iron</keyword>
<sequence length="129" mass="15545">MYVFKDEFRTGITQIDEEHAKLFEIADKAYETLMDEFIPDKYDYIVEIINELKEYAETHFRHEEEYMISIQYKRLFSQKAEHNDFIEKISAYDLSDVDENQKDTILELLDFLNDWLIHHILGSDKLIGQ</sequence>
<name>A0A839K668_9FIRM</name>
<dbReference type="GO" id="GO:0046872">
    <property type="term" value="F:metal ion binding"/>
    <property type="evidence" value="ECO:0007669"/>
    <property type="project" value="UniProtKB-KW"/>
</dbReference>
<dbReference type="InterPro" id="IPR012312">
    <property type="entry name" value="Hemerythrin-like"/>
</dbReference>
<dbReference type="NCBIfam" id="TIGR02481">
    <property type="entry name" value="hemeryth_dom"/>
    <property type="match status" value="1"/>
</dbReference>
<dbReference type="Gene3D" id="1.20.120.50">
    <property type="entry name" value="Hemerythrin-like"/>
    <property type="match status" value="1"/>
</dbReference>
<comment type="caution">
    <text evidence="5">The sequence shown here is derived from an EMBL/GenBank/DDBJ whole genome shotgun (WGS) entry which is preliminary data.</text>
</comment>
<organism evidence="5 6">
    <name type="scientific">Variimorphobacter saccharofermentans</name>
    <dbReference type="NCBI Taxonomy" id="2755051"/>
    <lineage>
        <taxon>Bacteria</taxon>
        <taxon>Bacillati</taxon>
        <taxon>Bacillota</taxon>
        <taxon>Clostridia</taxon>
        <taxon>Lachnospirales</taxon>
        <taxon>Lachnospiraceae</taxon>
        <taxon>Variimorphobacter</taxon>
    </lineage>
</organism>
<evidence type="ECO:0000313" key="6">
    <source>
        <dbReference type="Proteomes" id="UP000574276"/>
    </source>
</evidence>
<dbReference type="PANTHER" id="PTHR37164:SF1">
    <property type="entry name" value="BACTERIOHEMERYTHRIN"/>
    <property type="match status" value="1"/>
</dbReference>
<evidence type="ECO:0000256" key="2">
    <source>
        <dbReference type="ARBA" id="ARBA00022723"/>
    </source>
</evidence>
<keyword evidence="2" id="KW-0479">Metal-binding</keyword>
<dbReference type="CDD" id="cd12107">
    <property type="entry name" value="Hemerythrin"/>
    <property type="match status" value="1"/>
</dbReference>
<protein>
    <submittedName>
        <fullName evidence="5">Hemerythrin family protein</fullName>
    </submittedName>
</protein>
<dbReference type="RefSeq" id="WP_228353755.1">
    <property type="nucleotide sequence ID" value="NZ_JACEGA010000001.1"/>
</dbReference>
<evidence type="ECO:0000313" key="5">
    <source>
        <dbReference type="EMBL" id="MBB2184161.1"/>
    </source>
</evidence>
<dbReference type="NCBIfam" id="NF033749">
    <property type="entry name" value="bact_hemeryth"/>
    <property type="match status" value="1"/>
</dbReference>
<accession>A0A839K668</accession>